<dbReference type="Gene3D" id="1.10.1040.10">
    <property type="entry name" value="N-(1-d-carboxylethyl)-l-norvaline Dehydrogenase, domain 2"/>
    <property type="match status" value="1"/>
</dbReference>
<feature type="domain" description="6-phosphogluconate dehydrogenase NADP-binding" evidence="4">
    <location>
        <begin position="6"/>
        <end position="166"/>
    </location>
</feature>
<dbReference type="InterPro" id="IPR015815">
    <property type="entry name" value="HIBADH-related"/>
</dbReference>
<dbReference type="Gene3D" id="3.40.50.720">
    <property type="entry name" value="NAD(P)-binding Rossmann-like Domain"/>
    <property type="match status" value="1"/>
</dbReference>
<dbReference type="InterPro" id="IPR036291">
    <property type="entry name" value="NAD(P)-bd_dom_sf"/>
</dbReference>
<organism evidence="6 7">
    <name type="scientific">Dongia mobilis</name>
    <dbReference type="NCBI Taxonomy" id="578943"/>
    <lineage>
        <taxon>Bacteria</taxon>
        <taxon>Pseudomonadati</taxon>
        <taxon>Pseudomonadota</taxon>
        <taxon>Alphaproteobacteria</taxon>
        <taxon>Rhodospirillales</taxon>
        <taxon>Dongiaceae</taxon>
        <taxon>Dongia</taxon>
    </lineage>
</organism>
<dbReference type="PANTHER" id="PTHR43060">
    <property type="entry name" value="3-HYDROXYISOBUTYRATE DEHYDROGENASE-LIKE 1, MITOCHONDRIAL-RELATED"/>
    <property type="match status" value="1"/>
</dbReference>
<dbReference type="PIRSF" id="PIRSF000103">
    <property type="entry name" value="HIBADH"/>
    <property type="match status" value="1"/>
</dbReference>
<feature type="domain" description="3-hydroxyisobutyrate dehydrogenase-like NAD-binding" evidence="5">
    <location>
        <begin position="169"/>
        <end position="275"/>
    </location>
</feature>
<protein>
    <submittedName>
        <fullName evidence="6">3-hydroxyisobutyrate dehydrogenase-like beta-hydroxyacid dehydrogenase</fullName>
    </submittedName>
</protein>
<keyword evidence="1" id="KW-0560">Oxidoreductase</keyword>
<dbReference type="Pfam" id="PF03446">
    <property type="entry name" value="NAD_binding_2"/>
    <property type="match status" value="1"/>
</dbReference>
<comment type="caution">
    <text evidence="6">The sequence shown here is derived from an EMBL/GenBank/DDBJ whole genome shotgun (WGS) entry which is preliminary data.</text>
</comment>
<dbReference type="OrthoDB" id="9812907at2"/>
<dbReference type="InterPro" id="IPR013328">
    <property type="entry name" value="6PGD_dom2"/>
</dbReference>
<evidence type="ECO:0000313" key="6">
    <source>
        <dbReference type="EMBL" id="TDQ80468.1"/>
    </source>
</evidence>
<dbReference type="GO" id="GO:0016491">
    <property type="term" value="F:oxidoreductase activity"/>
    <property type="evidence" value="ECO:0007669"/>
    <property type="project" value="UniProtKB-KW"/>
</dbReference>
<evidence type="ECO:0000256" key="2">
    <source>
        <dbReference type="ARBA" id="ARBA00023027"/>
    </source>
</evidence>
<reference evidence="6 7" key="1">
    <citation type="submission" date="2019-03" db="EMBL/GenBank/DDBJ databases">
        <title>Genomic Encyclopedia of Type Strains, Phase III (KMG-III): the genomes of soil and plant-associated and newly described type strains.</title>
        <authorList>
            <person name="Whitman W."/>
        </authorList>
    </citation>
    <scope>NUCLEOTIDE SEQUENCE [LARGE SCALE GENOMIC DNA]</scope>
    <source>
        <strain evidence="6 7">CGMCC 1.7660</strain>
    </source>
</reference>
<sequence length="298" mass="30695">MAAIEKVGLIGAGLMGHGIGKNILLKGFKLTVLAHRNRKPVDDLIGRGATEAKSPAELAAASDLVITCVGNSPQLEDIMRRADGVLAGLRPGTIIADCTTAQPQSTEALAAETAAKGGHFVDTPLTRTPNEAEAGKLGVMTGGDPAILARIRPVIDAFADTVVHCGPVGAGHKVKLLNNLLALAAAAVTVEAFAVAKKGGVDLNALREIVTAGGANSVMFQRLASYHLDGDKSQLQFALANAQKDLRYCLQVAEGAAVPTPVAAAAHQLYTLAIGMGYGERYVPTTLDALLSLGQKPV</sequence>
<gene>
    <name evidence="6" type="ORF">A8950_2998</name>
</gene>
<dbReference type="GO" id="GO:0050661">
    <property type="term" value="F:NADP binding"/>
    <property type="evidence" value="ECO:0007669"/>
    <property type="project" value="InterPro"/>
</dbReference>
<feature type="active site" evidence="3">
    <location>
        <position position="175"/>
    </location>
</feature>
<keyword evidence="2" id="KW-0520">NAD</keyword>
<name>A0A4R6WU77_9PROT</name>
<dbReference type="SUPFAM" id="SSF48179">
    <property type="entry name" value="6-phosphogluconate dehydrogenase C-terminal domain-like"/>
    <property type="match status" value="1"/>
</dbReference>
<dbReference type="RefSeq" id="WP_133614460.1">
    <property type="nucleotide sequence ID" value="NZ_SNYW01000011.1"/>
</dbReference>
<dbReference type="AlphaFoldDB" id="A0A4R6WU77"/>
<evidence type="ECO:0000256" key="1">
    <source>
        <dbReference type="ARBA" id="ARBA00023002"/>
    </source>
</evidence>
<evidence type="ECO:0000256" key="3">
    <source>
        <dbReference type="PIRSR" id="PIRSR000103-1"/>
    </source>
</evidence>
<evidence type="ECO:0000259" key="5">
    <source>
        <dbReference type="Pfam" id="PF14833"/>
    </source>
</evidence>
<proteinExistence type="predicted"/>
<dbReference type="InterPro" id="IPR008927">
    <property type="entry name" value="6-PGluconate_DH-like_C_sf"/>
</dbReference>
<dbReference type="InterPro" id="IPR006115">
    <property type="entry name" value="6PGDH_NADP-bd"/>
</dbReference>
<dbReference type="Pfam" id="PF14833">
    <property type="entry name" value="NAD_binding_11"/>
    <property type="match status" value="1"/>
</dbReference>
<dbReference type="EMBL" id="SNYW01000011">
    <property type="protein sequence ID" value="TDQ80468.1"/>
    <property type="molecule type" value="Genomic_DNA"/>
</dbReference>
<evidence type="ECO:0000313" key="7">
    <source>
        <dbReference type="Proteomes" id="UP000295783"/>
    </source>
</evidence>
<dbReference type="GO" id="GO:0051287">
    <property type="term" value="F:NAD binding"/>
    <property type="evidence" value="ECO:0007669"/>
    <property type="project" value="InterPro"/>
</dbReference>
<evidence type="ECO:0000259" key="4">
    <source>
        <dbReference type="Pfam" id="PF03446"/>
    </source>
</evidence>
<dbReference type="InterPro" id="IPR029154">
    <property type="entry name" value="HIBADH-like_NADP-bd"/>
</dbReference>
<dbReference type="PANTHER" id="PTHR43060:SF15">
    <property type="entry name" value="3-HYDROXYISOBUTYRATE DEHYDROGENASE-LIKE 1, MITOCHONDRIAL-RELATED"/>
    <property type="match status" value="1"/>
</dbReference>
<accession>A0A4R6WU77</accession>
<dbReference type="SUPFAM" id="SSF51735">
    <property type="entry name" value="NAD(P)-binding Rossmann-fold domains"/>
    <property type="match status" value="1"/>
</dbReference>
<dbReference type="Proteomes" id="UP000295783">
    <property type="component" value="Unassembled WGS sequence"/>
</dbReference>
<keyword evidence="7" id="KW-1185">Reference proteome</keyword>